<feature type="non-terminal residue" evidence="2">
    <location>
        <position position="1"/>
    </location>
</feature>
<evidence type="ECO:0000256" key="1">
    <source>
        <dbReference type="SAM" id="MobiDB-lite"/>
    </source>
</evidence>
<dbReference type="HOGENOM" id="CLU_035806_0_0_10"/>
<accession>H1HPZ8</accession>
<protein>
    <recommendedName>
        <fullName evidence="4">Fibrobacter succinogenes major paralogous domain-containing protein</fullName>
    </recommendedName>
</protein>
<comment type="caution">
    <text evidence="2">The sequence shown here is derived from an EMBL/GenBank/DDBJ whole genome shotgun (WGS) entry which is preliminary data.</text>
</comment>
<reference evidence="2 3" key="1">
    <citation type="submission" date="2011-12" db="EMBL/GenBank/DDBJ databases">
        <title>The Genome Sequence of Prevotella maculosa OT 289.</title>
        <authorList>
            <consortium name="The Broad Institute Genome Sequencing Platform"/>
            <person name="Earl A."/>
            <person name="Ward D."/>
            <person name="Feldgarden M."/>
            <person name="Gevers D."/>
            <person name="Izard J."/>
            <person name="Blanton J.M."/>
            <person name="Mathney J."/>
            <person name="Tanner A.C."/>
            <person name="Dewhirst F.E."/>
            <person name="Young S.K."/>
            <person name="Zeng Q."/>
            <person name="Gargeya S."/>
            <person name="Fitzgerald M."/>
            <person name="Haas B."/>
            <person name="Abouelleil A."/>
            <person name="Alvarado L."/>
            <person name="Arachchi H.M."/>
            <person name="Berlin A."/>
            <person name="Chapman S.B."/>
            <person name="Gearin G."/>
            <person name="Goldberg J."/>
            <person name="Griggs A."/>
            <person name="Gujja S."/>
            <person name="Hansen M."/>
            <person name="Heiman D."/>
            <person name="Howarth C."/>
            <person name="Larimer J."/>
            <person name="Lui A."/>
            <person name="MacDonald P.J.P."/>
            <person name="McCowen C."/>
            <person name="Montmayeur A."/>
            <person name="Murphy C."/>
            <person name="Neiman D."/>
            <person name="Pearson M."/>
            <person name="Priest M."/>
            <person name="Roberts A."/>
            <person name="Saif S."/>
            <person name="Shea T."/>
            <person name="Sisk P."/>
            <person name="Stolte C."/>
            <person name="Sykes S."/>
            <person name="Wortman J."/>
            <person name="Nusbaum C."/>
            <person name="Birren B."/>
        </authorList>
    </citation>
    <scope>NUCLEOTIDE SEQUENCE [LARGE SCALE GENOMIC DNA]</scope>
    <source>
        <strain evidence="2 3">OT 289</strain>
    </source>
</reference>
<feature type="compositionally biased region" description="Basic and acidic residues" evidence="1">
    <location>
        <begin position="1"/>
        <end position="14"/>
    </location>
</feature>
<dbReference type="Proteomes" id="UP000003167">
    <property type="component" value="Unassembled WGS sequence"/>
</dbReference>
<organism evidence="2 3">
    <name type="scientific">Segatella maculosa OT 289</name>
    <dbReference type="NCBI Taxonomy" id="999422"/>
    <lineage>
        <taxon>Bacteria</taxon>
        <taxon>Pseudomonadati</taxon>
        <taxon>Bacteroidota</taxon>
        <taxon>Bacteroidia</taxon>
        <taxon>Bacteroidales</taxon>
        <taxon>Prevotellaceae</taxon>
        <taxon>Segatella</taxon>
    </lineage>
</organism>
<sequence>ANEDIAQDKKKENGTEAPKGSVVFATNDTKISAKRRFIDEDEFAGAKTRTDIKHTPGNGAEAYWTSDDYIWVKKQDGTWAKSTGTTLHDGGASAEFTLPGSKADYADGCEVRYTTAGNFLSYAPANLVYFPQNQSRTIANDFSKAGEWGDCGSGVAHNTGNPDKFNFTLSHKSSYLCFLPRCTNAALAPNIQLKGIKVTANQATSKASFFPGFHSFNGDDIDYIGTPTIRRSIEITLPDFPLSTTENQAANAIYLVVPPDKYDFKIEYTIKDPTTNIETVVTDIRTGITLDKGKIYDVTANLIPNAGNSLNPKDYKYYMWDAIHDYWYGYENEQPITNDPSPGPLPGVHYPQNSSDPQQRWCNENFQPTAQRNDLFKTLPNANEMFWYAYKGDAHWESHNVVYAENGHLKQANATGIWLKKKTKIMADEGITEQQMKTGYPKVSPTDWRTTDYRIQGTLPSDLVPKHTPVPNITDYFFLPSLGFYYKGKLNNFGIAGHYWPSNGIDYGLTYGLYFSNGTVKVNPSMRMLGLPAKAFE</sequence>
<evidence type="ECO:0008006" key="4">
    <source>
        <dbReference type="Google" id="ProtNLM"/>
    </source>
</evidence>
<dbReference type="RefSeq" id="WP_008566332.1">
    <property type="nucleotide sequence ID" value="NZ_JH594510.1"/>
</dbReference>
<dbReference type="AlphaFoldDB" id="H1HPZ8"/>
<gene>
    <name evidence="2" type="ORF">HMPREF9944_02323</name>
</gene>
<feature type="region of interest" description="Disordered" evidence="1">
    <location>
        <begin position="1"/>
        <end position="21"/>
    </location>
</feature>
<dbReference type="EMBL" id="AGEK01000038">
    <property type="protein sequence ID" value="EHO67108.1"/>
    <property type="molecule type" value="Genomic_DNA"/>
</dbReference>
<name>H1HPZ8_9BACT</name>
<proteinExistence type="predicted"/>
<evidence type="ECO:0000313" key="2">
    <source>
        <dbReference type="EMBL" id="EHO67108.1"/>
    </source>
</evidence>
<keyword evidence="3" id="KW-1185">Reference proteome</keyword>
<evidence type="ECO:0000313" key="3">
    <source>
        <dbReference type="Proteomes" id="UP000003167"/>
    </source>
</evidence>
<dbReference type="PATRIC" id="fig|999422.3.peg.2350"/>